<dbReference type="InterPro" id="IPR036691">
    <property type="entry name" value="Endo/exonu/phosph_ase_sf"/>
</dbReference>
<evidence type="ECO:0000313" key="2">
    <source>
        <dbReference type="Proteomes" id="UP001148838"/>
    </source>
</evidence>
<organism evidence="1 2">
    <name type="scientific">Periplaneta americana</name>
    <name type="common">American cockroach</name>
    <name type="synonym">Blatta americana</name>
    <dbReference type="NCBI Taxonomy" id="6978"/>
    <lineage>
        <taxon>Eukaryota</taxon>
        <taxon>Metazoa</taxon>
        <taxon>Ecdysozoa</taxon>
        <taxon>Arthropoda</taxon>
        <taxon>Hexapoda</taxon>
        <taxon>Insecta</taxon>
        <taxon>Pterygota</taxon>
        <taxon>Neoptera</taxon>
        <taxon>Polyneoptera</taxon>
        <taxon>Dictyoptera</taxon>
        <taxon>Blattodea</taxon>
        <taxon>Blattoidea</taxon>
        <taxon>Blattidae</taxon>
        <taxon>Blattinae</taxon>
        <taxon>Periplaneta</taxon>
    </lineage>
</organism>
<sequence length="218" mass="24383">MVEFISDRLSHLVLKGSWCDIVVINAHAPTEKKDDHIKDSFYEELEQTFDQLPRYHMKILLGDFNAKVGREDIFKQTIGKESLHVTSNDNGVRLVNFVTSKNLIFSGFQGGDPPKLLALSTGLHGLYSSDDGYLLQRNPGQTFSGEDFRLGPLRQPWGGGVAEVGVVNGLCIKVIDVRTSETKKQQSQNGCTYGRVYHCRVLRYAILLDKISDSKGYS</sequence>
<dbReference type="SUPFAM" id="SSF56219">
    <property type="entry name" value="DNase I-like"/>
    <property type="match status" value="1"/>
</dbReference>
<reference evidence="1 2" key="1">
    <citation type="journal article" date="2022" name="Allergy">
        <title>Genome assembly and annotation of Periplaneta americana reveal a comprehensive cockroach allergen profile.</title>
        <authorList>
            <person name="Wang L."/>
            <person name="Xiong Q."/>
            <person name="Saelim N."/>
            <person name="Wang L."/>
            <person name="Nong W."/>
            <person name="Wan A.T."/>
            <person name="Shi M."/>
            <person name="Liu X."/>
            <person name="Cao Q."/>
            <person name="Hui J.H.L."/>
            <person name="Sookrung N."/>
            <person name="Leung T.F."/>
            <person name="Tungtrongchitr A."/>
            <person name="Tsui S.K.W."/>
        </authorList>
    </citation>
    <scope>NUCLEOTIDE SEQUENCE [LARGE SCALE GENOMIC DNA]</scope>
    <source>
        <strain evidence="1">PWHHKU_190912</strain>
    </source>
</reference>
<evidence type="ECO:0000313" key="1">
    <source>
        <dbReference type="EMBL" id="KAJ4430114.1"/>
    </source>
</evidence>
<name>A0ABQ8S8B6_PERAM</name>
<keyword evidence="2" id="KW-1185">Reference proteome</keyword>
<protein>
    <recommendedName>
        <fullName evidence="3">Endonuclease/exonuclease/phosphatase domain-containing protein</fullName>
    </recommendedName>
</protein>
<dbReference type="Gene3D" id="3.60.10.10">
    <property type="entry name" value="Endonuclease/exonuclease/phosphatase"/>
    <property type="match status" value="1"/>
</dbReference>
<dbReference type="EMBL" id="JAJSOF020000033">
    <property type="protein sequence ID" value="KAJ4430114.1"/>
    <property type="molecule type" value="Genomic_DNA"/>
</dbReference>
<evidence type="ECO:0008006" key="3">
    <source>
        <dbReference type="Google" id="ProtNLM"/>
    </source>
</evidence>
<gene>
    <name evidence="1" type="ORF">ANN_22324</name>
</gene>
<comment type="caution">
    <text evidence="1">The sequence shown here is derived from an EMBL/GenBank/DDBJ whole genome shotgun (WGS) entry which is preliminary data.</text>
</comment>
<accession>A0ABQ8S8B6</accession>
<dbReference type="Proteomes" id="UP001148838">
    <property type="component" value="Unassembled WGS sequence"/>
</dbReference>
<proteinExistence type="predicted"/>